<evidence type="ECO:0000313" key="3">
    <source>
        <dbReference type="EMBL" id="KAK4222441.1"/>
    </source>
</evidence>
<dbReference type="AlphaFoldDB" id="A0AAN7BE56"/>
<evidence type="ECO:0000256" key="2">
    <source>
        <dbReference type="SAM" id="Phobius"/>
    </source>
</evidence>
<feature type="compositionally biased region" description="Low complexity" evidence="1">
    <location>
        <begin position="117"/>
        <end position="169"/>
    </location>
</feature>
<name>A0AAN7BE56_9PEZI</name>
<keyword evidence="4" id="KW-1185">Reference proteome</keyword>
<feature type="region of interest" description="Disordered" evidence="1">
    <location>
        <begin position="117"/>
        <end position="246"/>
    </location>
</feature>
<organism evidence="3 4">
    <name type="scientific">Podospora fimiseda</name>
    <dbReference type="NCBI Taxonomy" id="252190"/>
    <lineage>
        <taxon>Eukaryota</taxon>
        <taxon>Fungi</taxon>
        <taxon>Dikarya</taxon>
        <taxon>Ascomycota</taxon>
        <taxon>Pezizomycotina</taxon>
        <taxon>Sordariomycetes</taxon>
        <taxon>Sordariomycetidae</taxon>
        <taxon>Sordariales</taxon>
        <taxon>Podosporaceae</taxon>
        <taxon>Podospora</taxon>
    </lineage>
</organism>
<accession>A0AAN7BE56</accession>
<evidence type="ECO:0000256" key="1">
    <source>
        <dbReference type="SAM" id="MobiDB-lite"/>
    </source>
</evidence>
<reference evidence="3" key="2">
    <citation type="submission" date="2023-05" db="EMBL/GenBank/DDBJ databases">
        <authorList>
            <consortium name="Lawrence Berkeley National Laboratory"/>
            <person name="Steindorff A."/>
            <person name="Hensen N."/>
            <person name="Bonometti L."/>
            <person name="Westerberg I."/>
            <person name="Brannstrom I.O."/>
            <person name="Guillou S."/>
            <person name="Cros-Aarteil S."/>
            <person name="Calhoun S."/>
            <person name="Haridas S."/>
            <person name="Kuo A."/>
            <person name="Mondo S."/>
            <person name="Pangilinan J."/>
            <person name="Riley R."/>
            <person name="Labutti K."/>
            <person name="Andreopoulos B."/>
            <person name="Lipzen A."/>
            <person name="Chen C."/>
            <person name="Yanf M."/>
            <person name="Daum C."/>
            <person name="Ng V."/>
            <person name="Clum A."/>
            <person name="Ohm R."/>
            <person name="Martin F."/>
            <person name="Silar P."/>
            <person name="Natvig D."/>
            <person name="Lalanne C."/>
            <person name="Gautier V."/>
            <person name="Ament-Velasquez S.L."/>
            <person name="Kruys A."/>
            <person name="Hutchinson M.I."/>
            <person name="Powell A.J."/>
            <person name="Barry K."/>
            <person name="Miller A.N."/>
            <person name="Grigoriev I.V."/>
            <person name="Debuchy R."/>
            <person name="Gladieux P."/>
            <person name="Thoren M.H."/>
            <person name="Johannesson H."/>
        </authorList>
    </citation>
    <scope>NUCLEOTIDE SEQUENCE</scope>
    <source>
        <strain evidence="3">CBS 990.96</strain>
    </source>
</reference>
<protein>
    <submittedName>
        <fullName evidence="3">Uncharacterized protein</fullName>
    </submittedName>
</protein>
<dbReference type="Proteomes" id="UP001301958">
    <property type="component" value="Unassembled WGS sequence"/>
</dbReference>
<proteinExistence type="predicted"/>
<feature type="compositionally biased region" description="Low complexity" evidence="1">
    <location>
        <begin position="177"/>
        <end position="194"/>
    </location>
</feature>
<gene>
    <name evidence="3" type="ORF">QBC38DRAFT_460387</name>
</gene>
<comment type="caution">
    <text evidence="3">The sequence shown here is derived from an EMBL/GenBank/DDBJ whole genome shotgun (WGS) entry which is preliminary data.</text>
</comment>
<keyword evidence="2" id="KW-0472">Membrane</keyword>
<dbReference type="EMBL" id="MU865471">
    <property type="protein sequence ID" value="KAK4222441.1"/>
    <property type="molecule type" value="Genomic_DNA"/>
</dbReference>
<keyword evidence="2" id="KW-0812">Transmembrane</keyword>
<sequence length="246" mass="26723">MASFQEEHHTCESPDASDDDTYKVVYHFGHSNMEVMGDNPAPEVVLHAAPEALYAPSVQSDHKPILEKESTKKKRTLRFCWSGWSRRRWWTIAGVMAFLLLLGIGLVVGLVLMKHKPNSGTTSNPNGGSNTSNISNTYNISNNSNSNSNNSNSNNSNTSNTSNNSNTNADDTKNTDKSNNSNSSPGPSSESSNPNPGPDSITTTNKSPAEGPSGGDQTATHSGTGPRKCRQRFRREYLPPDPEIWI</sequence>
<keyword evidence="2" id="KW-1133">Transmembrane helix</keyword>
<feature type="transmembrane region" description="Helical" evidence="2">
    <location>
        <begin position="89"/>
        <end position="113"/>
    </location>
</feature>
<reference evidence="3" key="1">
    <citation type="journal article" date="2023" name="Mol. Phylogenet. Evol.">
        <title>Genome-scale phylogeny and comparative genomics of the fungal order Sordariales.</title>
        <authorList>
            <person name="Hensen N."/>
            <person name="Bonometti L."/>
            <person name="Westerberg I."/>
            <person name="Brannstrom I.O."/>
            <person name="Guillou S."/>
            <person name="Cros-Aarteil S."/>
            <person name="Calhoun S."/>
            <person name="Haridas S."/>
            <person name="Kuo A."/>
            <person name="Mondo S."/>
            <person name="Pangilinan J."/>
            <person name="Riley R."/>
            <person name="LaButti K."/>
            <person name="Andreopoulos B."/>
            <person name="Lipzen A."/>
            <person name="Chen C."/>
            <person name="Yan M."/>
            <person name="Daum C."/>
            <person name="Ng V."/>
            <person name="Clum A."/>
            <person name="Steindorff A."/>
            <person name="Ohm R.A."/>
            <person name="Martin F."/>
            <person name="Silar P."/>
            <person name="Natvig D.O."/>
            <person name="Lalanne C."/>
            <person name="Gautier V."/>
            <person name="Ament-Velasquez S.L."/>
            <person name="Kruys A."/>
            <person name="Hutchinson M.I."/>
            <person name="Powell A.J."/>
            <person name="Barry K."/>
            <person name="Miller A.N."/>
            <person name="Grigoriev I.V."/>
            <person name="Debuchy R."/>
            <person name="Gladieux P."/>
            <person name="Hiltunen Thoren M."/>
            <person name="Johannesson H."/>
        </authorList>
    </citation>
    <scope>NUCLEOTIDE SEQUENCE</scope>
    <source>
        <strain evidence="3">CBS 990.96</strain>
    </source>
</reference>
<evidence type="ECO:0000313" key="4">
    <source>
        <dbReference type="Proteomes" id="UP001301958"/>
    </source>
</evidence>